<evidence type="ECO:0000256" key="2">
    <source>
        <dbReference type="ARBA" id="ARBA00022723"/>
    </source>
</evidence>
<dbReference type="PROSITE" id="PS51804">
    <property type="entry name" value="ZF_C2HC_LYAR"/>
    <property type="match status" value="2"/>
</dbReference>
<keyword evidence="4 7" id="KW-0863">Zinc-finger</keyword>
<dbReference type="Gene3D" id="3.30.1490.490">
    <property type="match status" value="1"/>
</dbReference>
<dbReference type="PANTHER" id="PTHR13100:SF10">
    <property type="entry name" value="CELL GROWTH-REGULATING NUCLEOLAR PROTEIN"/>
    <property type="match status" value="1"/>
</dbReference>
<dbReference type="GO" id="GO:0005730">
    <property type="term" value="C:nucleolus"/>
    <property type="evidence" value="ECO:0007669"/>
    <property type="project" value="TreeGrafter"/>
</dbReference>
<organism evidence="11 12">
    <name type="scientific">Prunus yedoensis var. nudiflora</name>
    <dbReference type="NCBI Taxonomy" id="2094558"/>
    <lineage>
        <taxon>Eukaryota</taxon>
        <taxon>Viridiplantae</taxon>
        <taxon>Streptophyta</taxon>
        <taxon>Embryophyta</taxon>
        <taxon>Tracheophyta</taxon>
        <taxon>Spermatophyta</taxon>
        <taxon>Magnoliopsida</taxon>
        <taxon>eudicotyledons</taxon>
        <taxon>Gunneridae</taxon>
        <taxon>Pentapetalae</taxon>
        <taxon>rosids</taxon>
        <taxon>fabids</taxon>
        <taxon>Rosales</taxon>
        <taxon>Rosaceae</taxon>
        <taxon>Amygdaloideae</taxon>
        <taxon>Amygdaleae</taxon>
        <taxon>Prunus</taxon>
    </lineage>
</organism>
<keyword evidence="3" id="KW-0677">Repeat</keyword>
<evidence type="ECO:0000313" key="10">
    <source>
        <dbReference type="EMBL" id="PQQ02665.1"/>
    </source>
</evidence>
<evidence type="ECO:0000259" key="9">
    <source>
        <dbReference type="SMART" id="SM00451"/>
    </source>
</evidence>
<dbReference type="InterPro" id="IPR036236">
    <property type="entry name" value="Znf_C2H2_sf"/>
</dbReference>
<name>A0A315A410_PRUYE</name>
<comment type="caution">
    <text evidence="11">The sequence shown here is derived from an EMBL/GenBank/DDBJ whole genome shotgun (WGS) entry which is preliminary data.</text>
</comment>
<dbReference type="InterPro" id="IPR003604">
    <property type="entry name" value="Matrin/U1-like-C_Znf_C2H2"/>
</dbReference>
<comment type="subcellular location">
    <subcellularLocation>
        <location evidence="1">Nucleus</location>
    </subcellularLocation>
</comment>
<dbReference type="InterPro" id="IPR014898">
    <property type="entry name" value="Znf_C2H2_LYAR"/>
</dbReference>
<keyword evidence="12" id="KW-1185">Reference proteome</keyword>
<dbReference type="InterPro" id="IPR058719">
    <property type="entry name" value="WHD_LYAR"/>
</dbReference>
<dbReference type="GO" id="GO:0008270">
    <property type="term" value="F:zinc ion binding"/>
    <property type="evidence" value="ECO:0007669"/>
    <property type="project" value="UniProtKB-KW"/>
</dbReference>
<evidence type="ECO:0000256" key="7">
    <source>
        <dbReference type="PROSITE-ProRule" id="PRU01145"/>
    </source>
</evidence>
<dbReference type="GO" id="GO:0003677">
    <property type="term" value="F:DNA binding"/>
    <property type="evidence" value="ECO:0007669"/>
    <property type="project" value="InterPro"/>
</dbReference>
<evidence type="ECO:0000256" key="3">
    <source>
        <dbReference type="ARBA" id="ARBA00022737"/>
    </source>
</evidence>
<feature type="compositionally biased region" description="Basic residues" evidence="8">
    <location>
        <begin position="116"/>
        <end position="127"/>
    </location>
</feature>
<evidence type="ECO:0000256" key="5">
    <source>
        <dbReference type="ARBA" id="ARBA00022833"/>
    </source>
</evidence>
<dbReference type="EMBL" id="PJQY01001439">
    <property type="protein sequence ID" value="PQQ02665.1"/>
    <property type="molecule type" value="Genomic_DNA"/>
</dbReference>
<dbReference type="OrthoDB" id="21474at2759"/>
<dbReference type="GO" id="GO:0006364">
    <property type="term" value="P:rRNA processing"/>
    <property type="evidence" value="ECO:0007669"/>
    <property type="project" value="TreeGrafter"/>
</dbReference>
<protein>
    <submittedName>
        <fullName evidence="11">UBP1-associated proteins 1C</fullName>
    </submittedName>
</protein>
<feature type="domain" description="U1-type" evidence="9">
    <location>
        <begin position="92"/>
        <end position="126"/>
    </location>
</feature>
<dbReference type="STRING" id="2094558.A0A315A410"/>
<evidence type="ECO:0000313" key="11">
    <source>
        <dbReference type="EMBL" id="PQQ08876.1"/>
    </source>
</evidence>
<feature type="compositionally biased region" description="Basic and acidic residues" evidence="8">
    <location>
        <begin position="145"/>
        <end position="159"/>
    </location>
</feature>
<dbReference type="Proteomes" id="UP000250321">
    <property type="component" value="Unassembled WGS sequence"/>
</dbReference>
<dbReference type="GO" id="GO:0000122">
    <property type="term" value="P:negative regulation of transcription by RNA polymerase II"/>
    <property type="evidence" value="ECO:0007669"/>
    <property type="project" value="TreeGrafter"/>
</dbReference>
<feature type="region of interest" description="Disordered" evidence="8">
    <location>
        <begin position="115"/>
        <end position="233"/>
    </location>
</feature>
<dbReference type="EMBL" id="PJQY01000663">
    <property type="protein sequence ID" value="PQQ08876.1"/>
    <property type="molecule type" value="Genomic_DNA"/>
</dbReference>
<feature type="compositionally biased region" description="Basic and acidic residues" evidence="8">
    <location>
        <begin position="179"/>
        <end position="201"/>
    </location>
</feature>
<dbReference type="FunFam" id="3.30.160.60:FF:001583">
    <property type="entry name" value="UBP1-associated proteins 1C"/>
    <property type="match status" value="1"/>
</dbReference>
<dbReference type="InterPro" id="IPR039999">
    <property type="entry name" value="LYAR"/>
</dbReference>
<keyword evidence="5" id="KW-0862">Zinc</keyword>
<dbReference type="PANTHER" id="PTHR13100">
    <property type="entry name" value="CELL GROWTH-REGULATING NUCLEOLAR PROTEIN LYAR"/>
    <property type="match status" value="1"/>
</dbReference>
<evidence type="ECO:0000256" key="6">
    <source>
        <dbReference type="ARBA" id="ARBA00023242"/>
    </source>
</evidence>
<dbReference type="Pfam" id="PF25879">
    <property type="entry name" value="WHD_LYAR"/>
    <property type="match status" value="1"/>
</dbReference>
<dbReference type="Pfam" id="PF08790">
    <property type="entry name" value="zf-LYAR"/>
    <property type="match status" value="1"/>
</dbReference>
<feature type="compositionally biased region" description="Basic and acidic residues" evidence="8">
    <location>
        <begin position="213"/>
        <end position="226"/>
    </location>
</feature>
<dbReference type="Pfam" id="PF12874">
    <property type="entry name" value="zf-met"/>
    <property type="match status" value="1"/>
</dbReference>
<dbReference type="SUPFAM" id="SSF57667">
    <property type="entry name" value="beta-beta-alpha zinc fingers"/>
    <property type="match status" value="3"/>
</dbReference>
<dbReference type="FunFam" id="3.30.1490.490:FF:000001">
    <property type="entry name" value="cell growth-regulating nucleolar protein-like"/>
    <property type="match status" value="1"/>
</dbReference>
<feature type="compositionally biased region" description="Polar residues" evidence="8">
    <location>
        <begin position="164"/>
        <end position="177"/>
    </location>
</feature>
<dbReference type="AlphaFoldDB" id="A0A315A410"/>
<keyword evidence="6" id="KW-0539">Nucleus</keyword>
<evidence type="ECO:0000256" key="4">
    <source>
        <dbReference type="ARBA" id="ARBA00022771"/>
    </source>
</evidence>
<evidence type="ECO:0000256" key="1">
    <source>
        <dbReference type="ARBA" id="ARBA00004123"/>
    </source>
</evidence>
<dbReference type="InterPro" id="IPR013087">
    <property type="entry name" value="Znf_C2H2_type"/>
</dbReference>
<proteinExistence type="predicted"/>
<dbReference type="Gene3D" id="3.30.160.60">
    <property type="entry name" value="Classic Zinc Finger"/>
    <property type="match status" value="1"/>
</dbReference>
<evidence type="ECO:0000313" key="12">
    <source>
        <dbReference type="Proteomes" id="UP000250321"/>
    </source>
</evidence>
<evidence type="ECO:0000256" key="8">
    <source>
        <dbReference type="SAM" id="MobiDB-lite"/>
    </source>
</evidence>
<feature type="region of interest" description="Disordered" evidence="8">
    <location>
        <begin position="58"/>
        <end position="82"/>
    </location>
</feature>
<reference evidence="11 12" key="1">
    <citation type="submission" date="2018-02" db="EMBL/GenBank/DDBJ databases">
        <title>Draft genome of wild Prunus yedoensis var. nudiflora.</title>
        <authorList>
            <person name="Baek S."/>
            <person name="Kim J.-H."/>
            <person name="Choi K."/>
            <person name="Kim G.-B."/>
            <person name="Cho A."/>
            <person name="Jang H."/>
            <person name="Shin C.-H."/>
            <person name="Yu H.-J."/>
            <person name="Mun J.-H."/>
        </authorList>
    </citation>
    <scope>NUCLEOTIDE SEQUENCE [LARGE SCALE GENOMIC DNA]</scope>
    <source>
        <strain evidence="12">cv. Jeju island</strain>
        <tissue evidence="11">Leaf</tissue>
    </source>
</reference>
<dbReference type="SMART" id="SM00451">
    <property type="entry name" value="ZnF_U1"/>
    <property type="match status" value="1"/>
</dbReference>
<accession>A0A315A410</accession>
<sequence>MVWFQCEDCGDNLKKPKLPGHFRSCSARKLSCIDCGEMFGQESVQSHTQCITEAEKYGPKGQGKALNGGGAKPNKDSKQQPDFDITVGLSKRFPWFCSLCNTKATSEQTLLLHAEGKKHRARARAIHAAKQQPKQPEESALDTKPTPENKQIEEPKLQDASRVSAEQNSSEAGNGTMLSEKKRKLDASKIDESRKKTRDNTSDEVIQSGKTEANGKESQLETDKLVESSSAKNESNMKIKWKKLITSTLKSNDGVLKMSKLKKFVLKAIEELGITDDEAKLSDMLDHKINSSSRFKVENKHVHLVAKD</sequence>
<keyword evidence="2" id="KW-0479">Metal-binding</keyword>
<gene>
    <name evidence="11" type="ORF">Pyn_03071</name>
    <name evidence="10" type="ORF">Pyn_37571</name>
</gene>